<feature type="compositionally biased region" description="Low complexity" evidence="1">
    <location>
        <begin position="569"/>
        <end position="656"/>
    </location>
</feature>
<evidence type="ECO:0000256" key="2">
    <source>
        <dbReference type="SAM" id="Phobius"/>
    </source>
</evidence>
<reference evidence="5" key="2">
    <citation type="journal article" date="2014" name="BMC Genomics">
        <title>A genomic perspective to assessing quality of mass-reared SIT flies used in Mediterranean fruit fly (Ceratitis capitata) eradication in California.</title>
        <authorList>
            <person name="Calla B."/>
            <person name="Hall B."/>
            <person name="Hou S."/>
            <person name="Geib S.M."/>
        </authorList>
    </citation>
    <scope>NUCLEOTIDE SEQUENCE</scope>
</reference>
<feature type="domain" description="VWFC" evidence="4">
    <location>
        <begin position="261"/>
        <end position="321"/>
    </location>
</feature>
<dbReference type="PROSITE" id="PS01208">
    <property type="entry name" value="VWFC_1"/>
    <property type="match status" value="1"/>
</dbReference>
<reference evidence="5" key="1">
    <citation type="submission" date="2013-07" db="EMBL/GenBank/DDBJ databases">
        <authorList>
            <person name="Geib S."/>
        </authorList>
    </citation>
    <scope>NUCLEOTIDE SEQUENCE</scope>
</reference>
<sequence>MLQILLIFTLSLGLAKGAILPVPLDYDCSQVECPIDSSNSCPPDSVERQQSPFMEVLYGPEDLMPEHELYDDVDEEGDVVDHHFDELPMELAATYAQPQTINSTSSQLPEQSNTLKDTETGKDNELILVKRELKFENAEDADVQERMLQECCPTMMELNRRRRRRRRRQSSKVDDCECKPCDALPQCATGEVVIRVHEATGIPGDCCPSYACAPKRVCGDVDFQPYWRDACTRCTCHGISELELCHNECRTNEMEEQETQRVCYTATLNEPMAHGSDWYENEWCTKCHCEHGERECVSSFCLPATCSDPVKVHGQCCPQCPEGEENILIAHENSTTHSSVETTTERELHNEQTTTTASKESSSTVVSSTSNTTNTDVAASVNVTVFTTETTTYTSSNSTSTPESPTTASTLLSHSTSLQTQRTDLTPTSTTVSEISTSTTEVTSTTKSIDEIAADNYFGPQSSMSTADDNSSTQDTLIDNTTQSSIEAPFSSTLSTSQASTSATETSTTTIIVSSTTENFTAESTTITTEMSSTESSSTSNSSPPVHSTTTSTELTEEESSRSAGTLVSASSTPEATTSTTTKPTETITSSTISSTPSSTELTNTISPDTTTSSSTTATSSTNDVDTSSTPTRSSTTSSPPTSTTHAPTSTYTFTTNSPHSSTAASPSITTVVYLYTFSTSAPSPPVPEPTVYQPSVRKFLTRPEVRYIGASVLIALIVICALVVWKFCMPTRSERIKNHYRTVPCSEATSLSHSSAATSHSSMA</sequence>
<evidence type="ECO:0000259" key="4">
    <source>
        <dbReference type="PROSITE" id="PS50184"/>
    </source>
</evidence>
<dbReference type="SUPFAM" id="SSF57603">
    <property type="entry name" value="FnI-like domain"/>
    <property type="match status" value="1"/>
</dbReference>
<feature type="signal peptide" evidence="3">
    <location>
        <begin position="1"/>
        <end position="17"/>
    </location>
</feature>
<dbReference type="EMBL" id="GAMC01020450">
    <property type="protein sequence ID" value="JAB86105.1"/>
    <property type="molecule type" value="mRNA"/>
</dbReference>
<feature type="compositionally biased region" description="Polar residues" evidence="1">
    <location>
        <begin position="459"/>
        <end position="486"/>
    </location>
</feature>
<feature type="region of interest" description="Disordered" evidence="1">
    <location>
        <begin position="391"/>
        <end position="665"/>
    </location>
</feature>
<evidence type="ECO:0000256" key="3">
    <source>
        <dbReference type="SAM" id="SignalP"/>
    </source>
</evidence>
<feature type="region of interest" description="Disordered" evidence="1">
    <location>
        <begin position="334"/>
        <end position="372"/>
    </location>
</feature>
<organism evidence="5">
    <name type="scientific">Ceratitis capitata</name>
    <name type="common">Mediterranean fruit fly</name>
    <name type="synonym">Tephritis capitata</name>
    <dbReference type="NCBI Taxonomy" id="7213"/>
    <lineage>
        <taxon>Eukaryota</taxon>
        <taxon>Metazoa</taxon>
        <taxon>Ecdysozoa</taxon>
        <taxon>Arthropoda</taxon>
        <taxon>Hexapoda</taxon>
        <taxon>Insecta</taxon>
        <taxon>Pterygota</taxon>
        <taxon>Neoptera</taxon>
        <taxon>Endopterygota</taxon>
        <taxon>Diptera</taxon>
        <taxon>Brachycera</taxon>
        <taxon>Muscomorpha</taxon>
        <taxon>Tephritoidea</taxon>
        <taxon>Tephritidae</taxon>
        <taxon>Ceratitis</taxon>
        <taxon>Ceratitis</taxon>
    </lineage>
</organism>
<dbReference type="PANTHER" id="PTHR46439">
    <property type="entry name" value="CYSTEINE-RICH MOTOR NEURON 1 PROTEIN"/>
    <property type="match status" value="1"/>
</dbReference>
<feature type="compositionally biased region" description="Low complexity" evidence="1">
    <location>
        <begin position="353"/>
        <end position="372"/>
    </location>
</feature>
<feature type="chain" id="PRO_5007736902" description="VWFC domain-containing protein" evidence="3">
    <location>
        <begin position="18"/>
        <end position="765"/>
    </location>
</feature>
<keyword evidence="3" id="KW-0732">Signal</keyword>
<dbReference type="InterPro" id="IPR001007">
    <property type="entry name" value="VWF_dom"/>
</dbReference>
<dbReference type="OrthoDB" id="5976811at2759"/>
<evidence type="ECO:0000313" key="5">
    <source>
        <dbReference type="EMBL" id="JAB86103.1"/>
    </source>
</evidence>
<feature type="compositionally biased region" description="Low complexity" evidence="1">
    <location>
        <begin position="491"/>
        <end position="554"/>
    </location>
</feature>
<keyword evidence="2" id="KW-0812">Transmembrane</keyword>
<evidence type="ECO:0000256" key="1">
    <source>
        <dbReference type="SAM" id="MobiDB-lite"/>
    </source>
</evidence>
<dbReference type="GO" id="GO:0005886">
    <property type="term" value="C:plasma membrane"/>
    <property type="evidence" value="ECO:0007669"/>
    <property type="project" value="TreeGrafter"/>
</dbReference>
<keyword evidence="2" id="KW-0472">Membrane</keyword>
<dbReference type="InterPro" id="IPR052624">
    <property type="entry name" value="CRIM1"/>
</dbReference>
<proteinExistence type="evidence at transcript level"/>
<feature type="transmembrane region" description="Helical" evidence="2">
    <location>
        <begin position="708"/>
        <end position="729"/>
    </location>
</feature>
<accession>W8ANR3</accession>
<dbReference type="EMBL" id="GAMC01020452">
    <property type="protein sequence ID" value="JAB86103.1"/>
    <property type="molecule type" value="mRNA"/>
</dbReference>
<dbReference type="PANTHER" id="PTHR46439:SF1">
    <property type="entry name" value="CYSTEINE-RICH MOTOR NEURON 1 PROTEIN"/>
    <property type="match status" value="1"/>
</dbReference>
<keyword evidence="2" id="KW-1133">Transmembrane helix</keyword>
<name>W8ANR3_CERCA</name>
<dbReference type="AlphaFoldDB" id="W8ANR3"/>
<dbReference type="EMBL" id="GAMC01020451">
    <property type="protein sequence ID" value="JAB86104.1"/>
    <property type="molecule type" value="mRNA"/>
</dbReference>
<protein>
    <recommendedName>
        <fullName evidence="4">VWFC domain-containing protein</fullName>
    </recommendedName>
</protein>
<feature type="compositionally biased region" description="Low complexity" evidence="1">
    <location>
        <begin position="391"/>
        <end position="447"/>
    </location>
</feature>
<dbReference type="PROSITE" id="PS50184">
    <property type="entry name" value="VWFC_2"/>
    <property type="match status" value="1"/>
</dbReference>
<dbReference type="Pfam" id="PF23334">
    <property type="entry name" value="VWC2L_2nd"/>
    <property type="match status" value="1"/>
</dbReference>